<evidence type="ECO:0000313" key="3">
    <source>
        <dbReference type="Proteomes" id="UP001195483"/>
    </source>
</evidence>
<sequence length="102" mass="11394">MVWEDFPRRIRDERKALREGEYAFIMFVKLVMGQLLSKADTSHSYAQATHAGSTRYGDARDDTNGNATQSTEGISAQEKKIPSSYEGISQTTSITGERPYAL</sequence>
<feature type="compositionally biased region" description="Polar residues" evidence="1">
    <location>
        <begin position="86"/>
        <end position="95"/>
    </location>
</feature>
<feature type="region of interest" description="Disordered" evidence="1">
    <location>
        <begin position="42"/>
        <end position="102"/>
    </location>
</feature>
<feature type="compositionally biased region" description="Polar residues" evidence="1">
    <location>
        <begin position="42"/>
        <end position="52"/>
    </location>
</feature>
<protein>
    <submittedName>
        <fullName evidence="2">Uncharacterized protein</fullName>
    </submittedName>
</protein>
<organism evidence="2 3">
    <name type="scientific">Potamilus streckersoni</name>
    <dbReference type="NCBI Taxonomy" id="2493646"/>
    <lineage>
        <taxon>Eukaryota</taxon>
        <taxon>Metazoa</taxon>
        <taxon>Spiralia</taxon>
        <taxon>Lophotrochozoa</taxon>
        <taxon>Mollusca</taxon>
        <taxon>Bivalvia</taxon>
        <taxon>Autobranchia</taxon>
        <taxon>Heteroconchia</taxon>
        <taxon>Palaeoheterodonta</taxon>
        <taxon>Unionida</taxon>
        <taxon>Unionoidea</taxon>
        <taxon>Unionidae</taxon>
        <taxon>Ambleminae</taxon>
        <taxon>Lampsilini</taxon>
        <taxon>Potamilus</taxon>
    </lineage>
</organism>
<evidence type="ECO:0000313" key="2">
    <source>
        <dbReference type="EMBL" id="KAK3602395.1"/>
    </source>
</evidence>
<dbReference type="EMBL" id="JAEAOA010001572">
    <property type="protein sequence ID" value="KAK3602395.1"/>
    <property type="molecule type" value="Genomic_DNA"/>
</dbReference>
<keyword evidence="3" id="KW-1185">Reference proteome</keyword>
<reference evidence="2" key="3">
    <citation type="submission" date="2023-05" db="EMBL/GenBank/DDBJ databases">
        <authorList>
            <person name="Smith C.H."/>
        </authorList>
    </citation>
    <scope>NUCLEOTIDE SEQUENCE</scope>
    <source>
        <strain evidence="2">CHS0354</strain>
        <tissue evidence="2">Mantle</tissue>
    </source>
</reference>
<evidence type="ECO:0000256" key="1">
    <source>
        <dbReference type="SAM" id="MobiDB-lite"/>
    </source>
</evidence>
<proteinExistence type="predicted"/>
<dbReference type="AlphaFoldDB" id="A0AAE0T359"/>
<comment type="caution">
    <text evidence="2">The sequence shown here is derived from an EMBL/GenBank/DDBJ whole genome shotgun (WGS) entry which is preliminary data.</text>
</comment>
<name>A0AAE0T359_9BIVA</name>
<reference evidence="2" key="1">
    <citation type="journal article" date="2021" name="Genome Biol. Evol.">
        <title>A High-Quality Reference Genome for a Parasitic Bivalve with Doubly Uniparental Inheritance (Bivalvia: Unionida).</title>
        <authorList>
            <person name="Smith C.H."/>
        </authorList>
    </citation>
    <scope>NUCLEOTIDE SEQUENCE</scope>
    <source>
        <strain evidence="2">CHS0354</strain>
    </source>
</reference>
<reference evidence="2" key="2">
    <citation type="journal article" date="2021" name="Genome Biol. Evol.">
        <title>Developing a high-quality reference genome for a parasitic bivalve with doubly uniparental inheritance (Bivalvia: Unionida).</title>
        <authorList>
            <person name="Smith C.H."/>
        </authorList>
    </citation>
    <scope>NUCLEOTIDE SEQUENCE</scope>
    <source>
        <strain evidence="2">CHS0354</strain>
        <tissue evidence="2">Mantle</tissue>
    </source>
</reference>
<feature type="compositionally biased region" description="Polar residues" evidence="1">
    <location>
        <begin position="64"/>
        <end position="74"/>
    </location>
</feature>
<accession>A0AAE0T359</accession>
<gene>
    <name evidence="2" type="ORF">CHS0354_026282</name>
</gene>
<dbReference type="Proteomes" id="UP001195483">
    <property type="component" value="Unassembled WGS sequence"/>
</dbReference>